<dbReference type="EMBL" id="QNRH01000013">
    <property type="protein sequence ID" value="RBO90485.1"/>
    <property type="molecule type" value="Genomic_DNA"/>
</dbReference>
<evidence type="ECO:0000313" key="2">
    <source>
        <dbReference type="Proteomes" id="UP000252893"/>
    </source>
</evidence>
<protein>
    <submittedName>
        <fullName evidence="1">Uncharacterized protein</fullName>
    </submittedName>
</protein>
<dbReference type="Proteomes" id="UP000252893">
    <property type="component" value="Unassembled WGS sequence"/>
</dbReference>
<organism evidence="1 2">
    <name type="scientific">Pseudochrobactrum asaccharolyticum</name>
    <dbReference type="NCBI Taxonomy" id="354351"/>
    <lineage>
        <taxon>Bacteria</taxon>
        <taxon>Pseudomonadati</taxon>
        <taxon>Pseudomonadota</taxon>
        <taxon>Alphaproteobacteria</taxon>
        <taxon>Hyphomicrobiales</taxon>
        <taxon>Brucellaceae</taxon>
        <taxon>Pseudochrobactrum</taxon>
    </lineage>
</organism>
<comment type="caution">
    <text evidence="1">The sequence shown here is derived from an EMBL/GenBank/DDBJ whole genome shotgun (WGS) entry which is preliminary data.</text>
</comment>
<proteinExistence type="predicted"/>
<keyword evidence="2" id="KW-1185">Reference proteome</keyword>
<dbReference type="AlphaFoldDB" id="A0A366DKM5"/>
<dbReference type="RefSeq" id="WP_113946237.1">
    <property type="nucleotide sequence ID" value="NZ_JBHEEG010000005.1"/>
</dbReference>
<evidence type="ECO:0000313" key="1">
    <source>
        <dbReference type="EMBL" id="RBO90485.1"/>
    </source>
</evidence>
<reference evidence="1 2" key="1">
    <citation type="submission" date="2018-06" db="EMBL/GenBank/DDBJ databases">
        <title>Genomic Encyclopedia of Type Strains, Phase IV (KMG-IV): sequencing the most valuable type-strain genomes for metagenomic binning, comparative biology and taxonomic classification.</title>
        <authorList>
            <person name="Goeker M."/>
        </authorList>
    </citation>
    <scope>NUCLEOTIDE SEQUENCE [LARGE SCALE GENOMIC DNA]</scope>
    <source>
        <strain evidence="1 2">DSM 25619</strain>
    </source>
</reference>
<gene>
    <name evidence="1" type="ORF">DFR47_11346</name>
</gene>
<accession>A0A366DKM5</accession>
<sequence>MAKIKAVYGAYQTIEEASCMRWLFSSVRTDGAFAAWSLSYCFITRKFSVRNIKREQAIKYAAAMGQKSLFASAPDEPVSYKGSVTNILRSQLKPEQIAKAVALSLQYRGQ</sequence>
<name>A0A366DKM5_9HYPH</name>
<dbReference type="OrthoDB" id="8451694at2"/>